<dbReference type="PROSITE" id="PS51257">
    <property type="entry name" value="PROKAR_LIPOPROTEIN"/>
    <property type="match status" value="1"/>
</dbReference>
<dbReference type="Gene3D" id="3.90.1010.20">
    <property type="match status" value="1"/>
</dbReference>
<dbReference type="Proteomes" id="UP000319432">
    <property type="component" value="Chromosome"/>
</dbReference>
<organism evidence="1 2">
    <name type="scientific">Brevibacillus laterosporus</name>
    <name type="common">Bacillus laterosporus</name>
    <dbReference type="NCBI Taxonomy" id="1465"/>
    <lineage>
        <taxon>Bacteria</taxon>
        <taxon>Bacillati</taxon>
        <taxon>Bacillota</taxon>
        <taxon>Bacilli</taxon>
        <taxon>Bacillales</taxon>
        <taxon>Paenibacillaceae</taxon>
        <taxon>Brevibacillus</taxon>
    </lineage>
</organism>
<dbReference type="Pfam" id="PF04205">
    <property type="entry name" value="FMN_bind"/>
    <property type="match status" value="1"/>
</dbReference>
<accession>A0A502H7M2</accession>
<gene>
    <name evidence="1" type="ORF">EEL30_04725</name>
</gene>
<evidence type="ECO:0000313" key="2">
    <source>
        <dbReference type="Proteomes" id="UP000319432"/>
    </source>
</evidence>
<dbReference type="GO" id="GO:0016020">
    <property type="term" value="C:membrane"/>
    <property type="evidence" value="ECO:0007669"/>
    <property type="project" value="InterPro"/>
</dbReference>
<dbReference type="EMBL" id="CP033464">
    <property type="protein sequence ID" value="QDX91736.1"/>
    <property type="molecule type" value="Genomic_DNA"/>
</dbReference>
<proteinExistence type="predicted"/>
<dbReference type="SMART" id="SM00900">
    <property type="entry name" value="FMN_bind"/>
    <property type="match status" value="1"/>
</dbReference>
<dbReference type="AlphaFoldDB" id="A0A502H7M2"/>
<dbReference type="InterPro" id="IPR007329">
    <property type="entry name" value="FMN-bd"/>
</dbReference>
<reference evidence="1 2" key="1">
    <citation type="submission" date="2018-11" db="EMBL/GenBank/DDBJ databases">
        <title>Phylogenetic determinants of toxin gene distribution in genomes of Brevibacillus laterosporus.</title>
        <authorList>
            <person name="Glare T.R."/>
            <person name="Durrant A."/>
            <person name="Berry C."/>
            <person name="Palma L."/>
            <person name="Ormskirk M."/>
            <person name="Cox M.O."/>
        </authorList>
    </citation>
    <scope>NUCLEOTIDE SEQUENCE [LARGE SCALE GENOMIC DNA]</scope>
    <source>
        <strain evidence="1 2">1821L</strain>
    </source>
</reference>
<sequence>MKKLIYLVATLAMAALMLAGCGAADSTNTDTGAFKDGTYDGVARGASSDIKVAVEVKSGKIDAIKIVEHEETQNLIEAVMENTIPEIIEKQSTEGVEAISGASKSSNAVKEAVDQALEKAKK</sequence>
<keyword evidence="2" id="KW-1185">Reference proteome</keyword>
<dbReference type="GO" id="GO:0010181">
    <property type="term" value="F:FMN binding"/>
    <property type="evidence" value="ECO:0007669"/>
    <property type="project" value="InterPro"/>
</dbReference>
<dbReference type="OrthoDB" id="2613421at2"/>
<evidence type="ECO:0000313" key="1">
    <source>
        <dbReference type="EMBL" id="QDX91736.1"/>
    </source>
</evidence>
<name>A0A502H7M2_BRELA</name>
<protein>
    <submittedName>
        <fullName evidence="1">FMN-binding protein</fullName>
    </submittedName>
</protein>